<dbReference type="PROSITE" id="PS00107">
    <property type="entry name" value="PROTEIN_KINASE_ATP"/>
    <property type="match status" value="1"/>
</dbReference>
<dbReference type="InterPro" id="IPR051334">
    <property type="entry name" value="SRPK"/>
</dbReference>
<dbReference type="VEuPathDB" id="FungiDB:SCHCODRAFT_02672807"/>
<accession>D8QLU6</accession>
<protein>
    <recommendedName>
        <fullName evidence="1">non-specific serine/threonine protein kinase</fullName>
        <ecNumber evidence="1">2.7.11.1</ecNumber>
    </recommendedName>
</protein>
<dbReference type="GO" id="GO:0000245">
    <property type="term" value="P:spliceosomal complex assembly"/>
    <property type="evidence" value="ECO:0007669"/>
    <property type="project" value="TreeGrafter"/>
</dbReference>
<proteinExistence type="predicted"/>
<dbReference type="Gene3D" id="1.10.510.10">
    <property type="entry name" value="Transferase(Phosphotransferase) domain 1"/>
    <property type="match status" value="1"/>
</dbReference>
<keyword evidence="12" id="KW-1185">Reference proteome</keyword>
<dbReference type="AlphaFoldDB" id="D8QLU6"/>
<gene>
    <name evidence="11" type="ORF">SCHCODRAFT_114815</name>
</gene>
<dbReference type="Proteomes" id="UP000007431">
    <property type="component" value="Unassembled WGS sequence"/>
</dbReference>
<evidence type="ECO:0000259" key="10">
    <source>
        <dbReference type="PROSITE" id="PS50011"/>
    </source>
</evidence>
<keyword evidence="4 9" id="KW-0547">Nucleotide-binding</keyword>
<dbReference type="GO" id="GO:0005524">
    <property type="term" value="F:ATP binding"/>
    <property type="evidence" value="ECO:0007669"/>
    <property type="project" value="UniProtKB-UniRule"/>
</dbReference>
<dbReference type="EC" id="2.7.11.1" evidence="1"/>
<evidence type="ECO:0000256" key="6">
    <source>
        <dbReference type="ARBA" id="ARBA00022840"/>
    </source>
</evidence>
<evidence type="ECO:0000313" key="11">
    <source>
        <dbReference type="EMBL" id="EFI91170.1"/>
    </source>
</evidence>
<keyword evidence="6 9" id="KW-0067">ATP-binding</keyword>
<reference evidence="11 12" key="1">
    <citation type="journal article" date="2010" name="Nat. Biotechnol.">
        <title>Genome sequence of the model mushroom Schizophyllum commune.</title>
        <authorList>
            <person name="Ohm R.A."/>
            <person name="de Jong J.F."/>
            <person name="Lugones L.G."/>
            <person name="Aerts A."/>
            <person name="Kothe E."/>
            <person name="Stajich J.E."/>
            <person name="de Vries R.P."/>
            <person name="Record E."/>
            <person name="Levasseur A."/>
            <person name="Baker S.E."/>
            <person name="Bartholomew K.A."/>
            <person name="Coutinho P.M."/>
            <person name="Erdmann S."/>
            <person name="Fowler T.J."/>
            <person name="Gathman A.C."/>
            <person name="Lombard V."/>
            <person name="Henrissat B."/>
            <person name="Knabe N."/>
            <person name="Kuees U."/>
            <person name="Lilly W.W."/>
            <person name="Lindquist E."/>
            <person name="Lucas S."/>
            <person name="Magnuson J.K."/>
            <person name="Piumi F."/>
            <person name="Raudaskoski M."/>
            <person name="Salamov A."/>
            <person name="Schmutz J."/>
            <person name="Schwarze F.W.M.R."/>
            <person name="vanKuyk P.A."/>
            <person name="Horton J.S."/>
            <person name="Grigoriev I.V."/>
            <person name="Woesten H.A.B."/>
        </authorList>
    </citation>
    <scope>NUCLEOTIDE SEQUENCE [LARGE SCALE GENOMIC DNA]</scope>
    <source>
        <strain evidence="12">H4-8 / FGSC 9210</strain>
    </source>
</reference>
<dbReference type="InterPro" id="IPR017441">
    <property type="entry name" value="Protein_kinase_ATP_BS"/>
</dbReference>
<dbReference type="Pfam" id="PF00069">
    <property type="entry name" value="Pkinase"/>
    <property type="match status" value="2"/>
</dbReference>
<evidence type="ECO:0000256" key="1">
    <source>
        <dbReference type="ARBA" id="ARBA00012513"/>
    </source>
</evidence>
<evidence type="ECO:0000313" key="12">
    <source>
        <dbReference type="Proteomes" id="UP000007431"/>
    </source>
</evidence>
<evidence type="ECO:0000256" key="7">
    <source>
        <dbReference type="ARBA" id="ARBA00047899"/>
    </source>
</evidence>
<dbReference type="GO" id="GO:0004674">
    <property type="term" value="F:protein serine/threonine kinase activity"/>
    <property type="evidence" value="ECO:0007669"/>
    <property type="project" value="UniProtKB-KW"/>
</dbReference>
<keyword evidence="2" id="KW-0723">Serine/threonine-protein kinase</keyword>
<keyword evidence="5" id="KW-0418">Kinase</keyword>
<dbReference type="InParanoid" id="D8QLU6"/>
<dbReference type="GO" id="GO:0050684">
    <property type="term" value="P:regulation of mRNA processing"/>
    <property type="evidence" value="ECO:0007669"/>
    <property type="project" value="TreeGrafter"/>
</dbReference>
<dbReference type="HOGENOM" id="CLU_451392_0_0_1"/>
<evidence type="ECO:0000256" key="4">
    <source>
        <dbReference type="ARBA" id="ARBA00022741"/>
    </source>
</evidence>
<sequence>MSRSFFVSYVLGRVLELRFTIQHSFYIFTLVVSENMKLAVFTLVAISATVVDASLHPIIAARRLNLKRQDPANVCTVIPAQTITVTGANPVELPAVCLCSNTVDAYADDLGLSEAATAEISRDLQTDIDDSDTPCTAPANGMPTCNDDECDFACDAGFVRDGDIRGWGGLDYEPDGGIDCEPEAMSTLPSPLEPDDFQIDSMGTTEDMIRYSPGGYHPVTLGNILHGNAGAYRVMHKLGFGSYATVWLAQRTGPSAEFVALKITTSENQGSTEADMLTEVARIPHRLERSHVLTLLDSFEHRGPNGVHSVLVTDVVVPLLALNPSKRPPAWRRSAAHGLARAVAQLHAAGVVHGDLHLGNTGIAIPQLSGQDPGDVMQDLPAYDLTVVLPVNAAHQTPSLPPYVVAPCDLAAYYDKVAGDAKPETKLFDFGNAHKAATLPSRFQCALEACAPEVVFALVVEQIDNPPVELPADIWALGATVYEIFTGSSLFHGVGMSGLPKSMASMSATLPPAWKALWDSASRPCASPDAWWTERRERLRGACANDRDADALLDLLKRILVLNPAERPSAAEIAQDPWFTTSGKGLSLCRPSPMLRTSHVVPHLS</sequence>
<evidence type="ECO:0000256" key="8">
    <source>
        <dbReference type="ARBA" id="ARBA00048679"/>
    </source>
</evidence>
<comment type="catalytic activity">
    <reaction evidence="7">
        <text>L-threonyl-[protein] + ATP = O-phospho-L-threonyl-[protein] + ADP + H(+)</text>
        <dbReference type="Rhea" id="RHEA:46608"/>
        <dbReference type="Rhea" id="RHEA-COMP:11060"/>
        <dbReference type="Rhea" id="RHEA-COMP:11605"/>
        <dbReference type="ChEBI" id="CHEBI:15378"/>
        <dbReference type="ChEBI" id="CHEBI:30013"/>
        <dbReference type="ChEBI" id="CHEBI:30616"/>
        <dbReference type="ChEBI" id="CHEBI:61977"/>
        <dbReference type="ChEBI" id="CHEBI:456216"/>
        <dbReference type="EC" id="2.7.11.1"/>
    </reaction>
</comment>
<evidence type="ECO:0000256" key="2">
    <source>
        <dbReference type="ARBA" id="ARBA00022527"/>
    </source>
</evidence>
<dbReference type="InterPro" id="IPR011009">
    <property type="entry name" value="Kinase-like_dom_sf"/>
</dbReference>
<dbReference type="Gene3D" id="3.30.200.20">
    <property type="entry name" value="Phosphorylase Kinase, domain 1"/>
    <property type="match status" value="1"/>
</dbReference>
<dbReference type="EMBL" id="GL377319">
    <property type="protein sequence ID" value="EFI91170.1"/>
    <property type="molecule type" value="Genomic_DNA"/>
</dbReference>
<dbReference type="PROSITE" id="PS50011">
    <property type="entry name" value="PROTEIN_KINASE_DOM"/>
    <property type="match status" value="1"/>
</dbReference>
<evidence type="ECO:0000256" key="3">
    <source>
        <dbReference type="ARBA" id="ARBA00022679"/>
    </source>
</evidence>
<dbReference type="InterPro" id="IPR000719">
    <property type="entry name" value="Prot_kinase_dom"/>
</dbReference>
<evidence type="ECO:0000256" key="9">
    <source>
        <dbReference type="PROSITE-ProRule" id="PRU10141"/>
    </source>
</evidence>
<name>D8QLU6_SCHCM</name>
<feature type="domain" description="Protein kinase" evidence="10">
    <location>
        <begin position="232"/>
        <end position="579"/>
    </location>
</feature>
<feature type="non-terminal residue" evidence="11">
    <location>
        <position position="605"/>
    </location>
</feature>
<dbReference type="PANTHER" id="PTHR47634:SF9">
    <property type="entry name" value="PROTEIN KINASE DOMAIN-CONTAINING PROTEIN-RELATED"/>
    <property type="match status" value="1"/>
</dbReference>
<comment type="catalytic activity">
    <reaction evidence="8">
        <text>L-seryl-[protein] + ATP = O-phospho-L-seryl-[protein] + ADP + H(+)</text>
        <dbReference type="Rhea" id="RHEA:17989"/>
        <dbReference type="Rhea" id="RHEA-COMP:9863"/>
        <dbReference type="Rhea" id="RHEA-COMP:11604"/>
        <dbReference type="ChEBI" id="CHEBI:15378"/>
        <dbReference type="ChEBI" id="CHEBI:29999"/>
        <dbReference type="ChEBI" id="CHEBI:30616"/>
        <dbReference type="ChEBI" id="CHEBI:83421"/>
        <dbReference type="ChEBI" id="CHEBI:456216"/>
        <dbReference type="EC" id="2.7.11.1"/>
    </reaction>
</comment>
<dbReference type="PANTHER" id="PTHR47634">
    <property type="entry name" value="PROTEIN KINASE DOMAIN-CONTAINING PROTEIN-RELATED"/>
    <property type="match status" value="1"/>
</dbReference>
<dbReference type="eggNOG" id="KOG1290">
    <property type="taxonomic scope" value="Eukaryota"/>
</dbReference>
<keyword evidence="3" id="KW-0808">Transferase</keyword>
<organism evidence="12">
    <name type="scientific">Schizophyllum commune (strain H4-8 / FGSC 9210)</name>
    <name type="common">Split gill fungus</name>
    <dbReference type="NCBI Taxonomy" id="578458"/>
    <lineage>
        <taxon>Eukaryota</taxon>
        <taxon>Fungi</taxon>
        <taxon>Dikarya</taxon>
        <taxon>Basidiomycota</taxon>
        <taxon>Agaricomycotina</taxon>
        <taxon>Agaricomycetes</taxon>
        <taxon>Agaricomycetidae</taxon>
        <taxon>Agaricales</taxon>
        <taxon>Schizophyllaceae</taxon>
        <taxon>Schizophyllum</taxon>
    </lineage>
</organism>
<dbReference type="OMA" id="YWARIRS"/>
<evidence type="ECO:0000256" key="5">
    <source>
        <dbReference type="ARBA" id="ARBA00022777"/>
    </source>
</evidence>
<dbReference type="SUPFAM" id="SSF56112">
    <property type="entry name" value="Protein kinase-like (PK-like)"/>
    <property type="match status" value="1"/>
</dbReference>
<dbReference type="SMART" id="SM00220">
    <property type="entry name" value="S_TKc"/>
    <property type="match status" value="1"/>
</dbReference>
<feature type="binding site" evidence="9">
    <location>
        <position position="262"/>
    </location>
    <ligand>
        <name>ATP</name>
        <dbReference type="ChEBI" id="CHEBI:30616"/>
    </ligand>
</feature>